<dbReference type="EMBL" id="BMAW01014126">
    <property type="protein sequence ID" value="GFT37590.1"/>
    <property type="molecule type" value="Genomic_DNA"/>
</dbReference>
<protein>
    <submittedName>
        <fullName evidence="2">Uncharacterized protein</fullName>
    </submittedName>
</protein>
<feature type="non-terminal residue" evidence="2">
    <location>
        <position position="1"/>
    </location>
</feature>
<feature type="transmembrane region" description="Helical" evidence="1">
    <location>
        <begin position="20"/>
        <end position="39"/>
    </location>
</feature>
<keyword evidence="3" id="KW-1185">Reference proteome</keyword>
<keyword evidence="1" id="KW-1133">Transmembrane helix</keyword>
<comment type="caution">
    <text evidence="2">The sequence shown here is derived from an EMBL/GenBank/DDBJ whole genome shotgun (WGS) entry which is preliminary data.</text>
</comment>
<dbReference type="Proteomes" id="UP000887013">
    <property type="component" value="Unassembled WGS sequence"/>
</dbReference>
<dbReference type="AlphaFoldDB" id="A0A8X6NY07"/>
<keyword evidence="1" id="KW-0812">Transmembrane</keyword>
<name>A0A8X6NY07_NEPPI</name>
<accession>A0A8X6NY07</accession>
<proteinExistence type="predicted"/>
<evidence type="ECO:0000256" key="1">
    <source>
        <dbReference type="SAM" id="Phobius"/>
    </source>
</evidence>
<evidence type="ECO:0000313" key="2">
    <source>
        <dbReference type="EMBL" id="GFT37590.1"/>
    </source>
</evidence>
<sequence length="92" mass="9828">TSGQLPLLIFAPLKTIMNCYLFVILCVCAVFLSLQSGMVEMAPNTRMRRADDNSTLISPDNPAFLVVDLLDFLLGSRGLAGVLGASLGRLLG</sequence>
<keyword evidence="1" id="KW-0472">Membrane</keyword>
<gene>
    <name evidence="2" type="ORF">NPIL_170581</name>
</gene>
<organism evidence="2 3">
    <name type="scientific">Nephila pilipes</name>
    <name type="common">Giant wood spider</name>
    <name type="synonym">Nephila maculata</name>
    <dbReference type="NCBI Taxonomy" id="299642"/>
    <lineage>
        <taxon>Eukaryota</taxon>
        <taxon>Metazoa</taxon>
        <taxon>Ecdysozoa</taxon>
        <taxon>Arthropoda</taxon>
        <taxon>Chelicerata</taxon>
        <taxon>Arachnida</taxon>
        <taxon>Araneae</taxon>
        <taxon>Araneomorphae</taxon>
        <taxon>Entelegynae</taxon>
        <taxon>Araneoidea</taxon>
        <taxon>Nephilidae</taxon>
        <taxon>Nephila</taxon>
    </lineage>
</organism>
<reference evidence="2" key="1">
    <citation type="submission" date="2020-08" db="EMBL/GenBank/DDBJ databases">
        <title>Multicomponent nature underlies the extraordinary mechanical properties of spider dragline silk.</title>
        <authorList>
            <person name="Kono N."/>
            <person name="Nakamura H."/>
            <person name="Mori M."/>
            <person name="Yoshida Y."/>
            <person name="Ohtoshi R."/>
            <person name="Malay A.D."/>
            <person name="Moran D.A.P."/>
            <person name="Tomita M."/>
            <person name="Numata K."/>
            <person name="Arakawa K."/>
        </authorList>
    </citation>
    <scope>NUCLEOTIDE SEQUENCE</scope>
</reference>
<evidence type="ECO:0000313" key="3">
    <source>
        <dbReference type="Proteomes" id="UP000887013"/>
    </source>
</evidence>